<gene>
    <name evidence="2" type="ORF">C8J55DRAFT_500299</name>
</gene>
<evidence type="ECO:0000313" key="3">
    <source>
        <dbReference type="Proteomes" id="UP001150238"/>
    </source>
</evidence>
<protein>
    <submittedName>
        <fullName evidence="2">Uncharacterized protein</fullName>
    </submittedName>
</protein>
<comment type="caution">
    <text evidence="2">The sequence shown here is derived from an EMBL/GenBank/DDBJ whole genome shotgun (WGS) entry which is preliminary data.</text>
</comment>
<feature type="region of interest" description="Disordered" evidence="1">
    <location>
        <begin position="44"/>
        <end position="72"/>
    </location>
</feature>
<organism evidence="2 3">
    <name type="scientific">Lentinula lateritia</name>
    <dbReference type="NCBI Taxonomy" id="40482"/>
    <lineage>
        <taxon>Eukaryota</taxon>
        <taxon>Fungi</taxon>
        <taxon>Dikarya</taxon>
        <taxon>Basidiomycota</taxon>
        <taxon>Agaricomycotina</taxon>
        <taxon>Agaricomycetes</taxon>
        <taxon>Agaricomycetidae</taxon>
        <taxon>Agaricales</taxon>
        <taxon>Marasmiineae</taxon>
        <taxon>Omphalotaceae</taxon>
        <taxon>Lentinula</taxon>
    </lineage>
</organism>
<dbReference type="AlphaFoldDB" id="A0A9W9B079"/>
<reference evidence="2" key="1">
    <citation type="submission" date="2022-08" db="EMBL/GenBank/DDBJ databases">
        <authorList>
            <consortium name="DOE Joint Genome Institute"/>
            <person name="Min B."/>
            <person name="Riley R."/>
            <person name="Sierra-Patev S."/>
            <person name="Naranjo-Ortiz M."/>
            <person name="Looney B."/>
            <person name="Konkel Z."/>
            <person name="Slot J.C."/>
            <person name="Sakamoto Y."/>
            <person name="Steenwyk J.L."/>
            <person name="Rokas A."/>
            <person name="Carro J."/>
            <person name="Camarero S."/>
            <person name="Ferreira P."/>
            <person name="Molpeceres G."/>
            <person name="Ruiz-Duenas F.J."/>
            <person name="Serrano A."/>
            <person name="Henrissat B."/>
            <person name="Drula E."/>
            <person name="Hughes K.W."/>
            <person name="Mata J.L."/>
            <person name="Ishikawa N.K."/>
            <person name="Vargas-Isla R."/>
            <person name="Ushijima S."/>
            <person name="Smith C.A."/>
            <person name="Ahrendt S."/>
            <person name="Andreopoulos W."/>
            <person name="He G."/>
            <person name="Labutti K."/>
            <person name="Lipzen A."/>
            <person name="Ng V."/>
            <person name="Sandor L."/>
            <person name="Barry K."/>
            <person name="Martinez A.T."/>
            <person name="Xiao Y."/>
            <person name="Gibbons J.G."/>
            <person name="Terashima K."/>
            <person name="Hibbett D.S."/>
            <person name="Grigoriev I.V."/>
        </authorList>
    </citation>
    <scope>NUCLEOTIDE SEQUENCE</scope>
    <source>
        <strain evidence="2">Sp2 HRB7682 ss15</strain>
    </source>
</reference>
<name>A0A9W9B079_9AGAR</name>
<dbReference type="EMBL" id="JANVFS010000003">
    <property type="protein sequence ID" value="KAJ4493987.1"/>
    <property type="molecule type" value="Genomic_DNA"/>
</dbReference>
<proteinExistence type="predicted"/>
<reference evidence="2" key="2">
    <citation type="journal article" date="2023" name="Proc. Natl. Acad. Sci. U.S.A.">
        <title>A global phylogenomic analysis of the shiitake genus Lentinula.</title>
        <authorList>
            <person name="Sierra-Patev S."/>
            <person name="Min B."/>
            <person name="Naranjo-Ortiz M."/>
            <person name="Looney B."/>
            <person name="Konkel Z."/>
            <person name="Slot J.C."/>
            <person name="Sakamoto Y."/>
            <person name="Steenwyk J.L."/>
            <person name="Rokas A."/>
            <person name="Carro J."/>
            <person name="Camarero S."/>
            <person name="Ferreira P."/>
            <person name="Molpeceres G."/>
            <person name="Ruiz-Duenas F.J."/>
            <person name="Serrano A."/>
            <person name="Henrissat B."/>
            <person name="Drula E."/>
            <person name="Hughes K.W."/>
            <person name="Mata J.L."/>
            <person name="Ishikawa N.K."/>
            <person name="Vargas-Isla R."/>
            <person name="Ushijima S."/>
            <person name="Smith C.A."/>
            <person name="Donoghue J."/>
            <person name="Ahrendt S."/>
            <person name="Andreopoulos W."/>
            <person name="He G."/>
            <person name="LaButti K."/>
            <person name="Lipzen A."/>
            <person name="Ng V."/>
            <person name="Riley R."/>
            <person name="Sandor L."/>
            <person name="Barry K."/>
            <person name="Martinez A.T."/>
            <person name="Xiao Y."/>
            <person name="Gibbons J.G."/>
            <person name="Terashima K."/>
            <person name="Grigoriev I.V."/>
            <person name="Hibbett D."/>
        </authorList>
    </citation>
    <scope>NUCLEOTIDE SEQUENCE</scope>
    <source>
        <strain evidence="2">Sp2 HRB7682 ss15</strain>
    </source>
</reference>
<dbReference type="Proteomes" id="UP001150238">
    <property type="component" value="Unassembled WGS sequence"/>
</dbReference>
<sequence>MTGTWSSMKYRKCNPPIFKFETLLSLFLPFPLSLAKLYPTLFSPQPHATSPGPNPLSNHQPSEKAPMHDQCNGPPDITADLSICNAEDSERLARCRTSQPKIEQWLGSDIHSTIFAK</sequence>
<evidence type="ECO:0000256" key="1">
    <source>
        <dbReference type="SAM" id="MobiDB-lite"/>
    </source>
</evidence>
<evidence type="ECO:0000313" key="2">
    <source>
        <dbReference type="EMBL" id="KAJ4493987.1"/>
    </source>
</evidence>
<accession>A0A9W9B079</accession>